<sequence>MVLITTACAQGTYPVDFFPEMHYQDSYHSQQPPRLDIPIGSVPI</sequence>
<feature type="non-terminal residue" evidence="1">
    <location>
        <position position="44"/>
    </location>
</feature>
<reference evidence="1" key="1">
    <citation type="submission" date="2018-05" db="EMBL/GenBank/DDBJ databases">
        <authorList>
            <person name="Lanie J.A."/>
            <person name="Ng W.-L."/>
            <person name="Kazmierczak K.M."/>
            <person name="Andrzejewski T.M."/>
            <person name="Davidsen T.M."/>
            <person name="Wayne K.J."/>
            <person name="Tettelin H."/>
            <person name="Glass J.I."/>
            <person name="Rusch D."/>
            <person name="Podicherti R."/>
            <person name="Tsui H.-C.T."/>
            <person name="Winkler M.E."/>
        </authorList>
    </citation>
    <scope>NUCLEOTIDE SEQUENCE</scope>
</reference>
<gene>
    <name evidence="1" type="ORF">METZ01_LOCUS121459</name>
</gene>
<dbReference type="AlphaFoldDB" id="A0A381XV73"/>
<accession>A0A381XV73</accession>
<proteinExistence type="predicted"/>
<evidence type="ECO:0000313" key="1">
    <source>
        <dbReference type="EMBL" id="SVA68605.1"/>
    </source>
</evidence>
<name>A0A381XV73_9ZZZZ</name>
<organism evidence="1">
    <name type="scientific">marine metagenome</name>
    <dbReference type="NCBI Taxonomy" id="408172"/>
    <lineage>
        <taxon>unclassified sequences</taxon>
        <taxon>metagenomes</taxon>
        <taxon>ecological metagenomes</taxon>
    </lineage>
</organism>
<protein>
    <submittedName>
        <fullName evidence="1">Uncharacterized protein</fullName>
    </submittedName>
</protein>
<dbReference type="EMBL" id="UINC01016487">
    <property type="protein sequence ID" value="SVA68605.1"/>
    <property type="molecule type" value="Genomic_DNA"/>
</dbReference>